<dbReference type="InterPro" id="IPR011050">
    <property type="entry name" value="Pectin_lyase_fold/virulence"/>
</dbReference>
<dbReference type="Proteomes" id="UP000007753">
    <property type="component" value="Chromosome 1"/>
</dbReference>
<dbReference type="Gene3D" id="2.160.20.10">
    <property type="entry name" value="Single-stranded right-handed beta-helix, Pectin lyase-like"/>
    <property type="match status" value="1"/>
</dbReference>
<evidence type="ECO:0000313" key="2">
    <source>
        <dbReference type="EMBL" id="BAI97668.1"/>
    </source>
</evidence>
<dbReference type="KEGG" id="sjp:SJA_C1-28340"/>
<dbReference type="eggNOG" id="COG3420">
    <property type="taxonomic scope" value="Bacteria"/>
</dbReference>
<proteinExistence type="predicted"/>
<dbReference type="EMBL" id="AP010803">
    <property type="protein sequence ID" value="BAI97668.1"/>
    <property type="molecule type" value="Genomic_DNA"/>
</dbReference>
<protein>
    <recommendedName>
        <fullName evidence="1">Right handed beta helix domain-containing protein</fullName>
    </recommendedName>
</protein>
<dbReference type="SUPFAM" id="SSF51126">
    <property type="entry name" value="Pectin lyase-like"/>
    <property type="match status" value="1"/>
</dbReference>
<dbReference type="InterPro" id="IPR039448">
    <property type="entry name" value="Beta_helix"/>
</dbReference>
<keyword evidence="3" id="KW-1185">Reference proteome</keyword>
<reference evidence="2 3" key="1">
    <citation type="journal article" date="2010" name="J. Bacteriol.">
        <title>Complete genome sequence of the representative gamma-hexachlorocyclohexane-degrading bacterium Sphingobium japonicum UT26.</title>
        <authorList>
            <person name="Nagata Y."/>
            <person name="Ohtsubo Y."/>
            <person name="Endo R."/>
            <person name="Ichikawa N."/>
            <person name="Ankai A."/>
            <person name="Oguchi A."/>
            <person name="Fukui S."/>
            <person name="Fujita N."/>
            <person name="Tsuda M."/>
        </authorList>
    </citation>
    <scope>NUCLEOTIDE SEQUENCE [LARGE SCALE GENOMIC DNA]</scope>
    <source>
        <strain evidence="3">DSM 16413 / CCM 7287 / MTCC 6362 / UT26 / NBRC 101211 / UT26S</strain>
    </source>
</reference>
<dbReference type="Pfam" id="PF13229">
    <property type="entry name" value="Beta_helix"/>
    <property type="match status" value="1"/>
</dbReference>
<feature type="domain" description="Right handed beta helix" evidence="1">
    <location>
        <begin position="164"/>
        <end position="311"/>
    </location>
</feature>
<evidence type="ECO:0000313" key="3">
    <source>
        <dbReference type="Proteomes" id="UP000007753"/>
    </source>
</evidence>
<sequence>MSGQGLTRNRACANRHDAHLRGAAKVAESRAARQMQEAFARCPIAEQDFVNHDSALAGKAPSSISFDMRLFSTILLISAAVTATALAQGVTSPFTVAESGRSYATLGEAIRAIGDGRGTVLVAPGSYAQCAVQQGGDVTIRAQKPGTAILDGVACEEKAALVLRGRSSSIDGLIFQNLRVPDGNGAGIRLESGDLTVTNSLFRNSEEGILTGDAPGNAISIDRSTFRHLGRCDRDLACAHGIYAGRYGSLSVTRSRFDQGDGGHYLKTRTPRVTITDNSFDDSGGRLTNYMIDLSNGASGTISGNEMVQGRDKDNYSAFITVAPEGREQDSTNLSIANNSASFVPGLQRSSSFVANFTDDAVKIGPNRLASGIKVTDRR</sequence>
<dbReference type="AlphaFoldDB" id="D4Z4Y6"/>
<accession>D4Z4Y6</accession>
<dbReference type="HOGENOM" id="CLU_874067_0_0_5"/>
<gene>
    <name evidence="2" type="ordered locus">SJA_C1-28340</name>
</gene>
<organism evidence="2 3">
    <name type="scientific">Sphingobium indicum (strain DSM 16413 / CCM 7287 / MTCC 6362 / UT26 / NBRC 101211 / UT26S)</name>
    <name type="common">Sphingobium japonicum</name>
    <dbReference type="NCBI Taxonomy" id="452662"/>
    <lineage>
        <taxon>Bacteria</taxon>
        <taxon>Pseudomonadati</taxon>
        <taxon>Pseudomonadota</taxon>
        <taxon>Alphaproteobacteria</taxon>
        <taxon>Sphingomonadales</taxon>
        <taxon>Sphingomonadaceae</taxon>
        <taxon>Sphingobium</taxon>
    </lineage>
</organism>
<dbReference type="InterPro" id="IPR012334">
    <property type="entry name" value="Pectin_lyas_fold"/>
</dbReference>
<name>D4Z4Y6_SPHIU</name>
<evidence type="ECO:0000259" key="1">
    <source>
        <dbReference type="Pfam" id="PF13229"/>
    </source>
</evidence>
<dbReference type="STRING" id="452662.SJA_C1-28340"/>